<name>A0A3B3ZAQ2_9GOBI</name>
<dbReference type="Pfam" id="PF08266">
    <property type="entry name" value="Cadherin_2"/>
    <property type="match status" value="1"/>
</dbReference>
<organism evidence="4 5">
    <name type="scientific">Periophthalmus magnuspinnatus</name>
    <dbReference type="NCBI Taxonomy" id="409849"/>
    <lineage>
        <taxon>Eukaryota</taxon>
        <taxon>Metazoa</taxon>
        <taxon>Chordata</taxon>
        <taxon>Craniata</taxon>
        <taxon>Vertebrata</taxon>
        <taxon>Euteleostomi</taxon>
        <taxon>Actinopterygii</taxon>
        <taxon>Neopterygii</taxon>
        <taxon>Teleostei</taxon>
        <taxon>Neoteleostei</taxon>
        <taxon>Acanthomorphata</taxon>
        <taxon>Gobiaria</taxon>
        <taxon>Gobiiformes</taxon>
        <taxon>Gobioidei</taxon>
        <taxon>Gobiidae</taxon>
        <taxon>Oxudercinae</taxon>
        <taxon>Periophthalmus</taxon>
    </lineage>
</organism>
<reference evidence="4" key="2">
    <citation type="submission" date="2025-09" db="UniProtKB">
        <authorList>
            <consortium name="Ensembl"/>
        </authorList>
    </citation>
    <scope>IDENTIFICATION</scope>
</reference>
<dbReference type="Gene3D" id="2.60.40.60">
    <property type="entry name" value="Cadherins"/>
    <property type="match status" value="1"/>
</dbReference>
<reference evidence="4" key="1">
    <citation type="submission" date="2025-08" db="UniProtKB">
        <authorList>
            <consortium name="Ensembl"/>
        </authorList>
    </citation>
    <scope>IDENTIFICATION</scope>
</reference>
<evidence type="ECO:0000259" key="3">
    <source>
        <dbReference type="Pfam" id="PF08266"/>
    </source>
</evidence>
<proteinExistence type="predicted"/>
<keyword evidence="5" id="KW-1185">Reference proteome</keyword>
<dbReference type="STRING" id="409849.ENSPMGP00000001658"/>
<evidence type="ECO:0000256" key="2">
    <source>
        <dbReference type="SAM" id="SignalP"/>
    </source>
</evidence>
<feature type="domain" description="Cadherin N-terminal" evidence="3">
    <location>
        <begin position="27"/>
        <end position="65"/>
    </location>
</feature>
<sequence>MADLEQWAHLWTLCFTLLCLWSGSAAQISYSILEEAEKGTTVGNITKDLKLNLQQLEITGLRITSAPLPVRHCVY</sequence>
<dbReference type="Proteomes" id="UP000261520">
    <property type="component" value="Unplaced"/>
</dbReference>
<dbReference type="Ensembl" id="ENSPMGT00000001764.1">
    <property type="protein sequence ID" value="ENSPMGP00000001658.1"/>
    <property type="gene ID" value="ENSPMGG00000001487.1"/>
</dbReference>
<evidence type="ECO:0000313" key="5">
    <source>
        <dbReference type="Proteomes" id="UP000261520"/>
    </source>
</evidence>
<protein>
    <recommendedName>
        <fullName evidence="3">Cadherin N-terminal domain-containing protein</fullName>
    </recommendedName>
</protein>
<feature type="chain" id="PRO_5017356379" description="Cadherin N-terminal domain-containing protein" evidence="2">
    <location>
        <begin position="27"/>
        <end position="75"/>
    </location>
</feature>
<feature type="signal peptide" evidence="2">
    <location>
        <begin position="1"/>
        <end position="26"/>
    </location>
</feature>
<keyword evidence="1" id="KW-0325">Glycoprotein</keyword>
<evidence type="ECO:0000256" key="1">
    <source>
        <dbReference type="ARBA" id="ARBA00023180"/>
    </source>
</evidence>
<dbReference type="AlphaFoldDB" id="A0A3B3ZAQ2"/>
<evidence type="ECO:0000313" key="4">
    <source>
        <dbReference type="Ensembl" id="ENSPMGP00000001658.1"/>
    </source>
</evidence>
<accession>A0A3B3ZAQ2</accession>
<dbReference type="InterPro" id="IPR013164">
    <property type="entry name" value="Cadherin_N"/>
</dbReference>
<keyword evidence="2" id="KW-0732">Signal</keyword>